<keyword evidence="5" id="KW-0238">DNA-binding</keyword>
<dbReference type="GO" id="GO:0003677">
    <property type="term" value="F:DNA binding"/>
    <property type="evidence" value="ECO:0007669"/>
    <property type="project" value="UniProtKB-KW"/>
</dbReference>
<dbReference type="SUPFAM" id="SSF88946">
    <property type="entry name" value="Sigma2 domain of RNA polymerase sigma factors"/>
    <property type="match status" value="1"/>
</dbReference>
<evidence type="ECO:0000313" key="9">
    <source>
        <dbReference type="EMBL" id="AEV94771.1"/>
    </source>
</evidence>
<dbReference type="EMBL" id="CP003137">
    <property type="protein sequence ID" value="AEV94771.1"/>
    <property type="molecule type" value="Genomic_DNA"/>
</dbReference>
<evidence type="ECO:0000256" key="7">
    <source>
        <dbReference type="ARBA" id="ARBA00024701"/>
    </source>
</evidence>
<dbReference type="eggNOG" id="COG1191">
    <property type="taxonomic scope" value="Bacteria"/>
</dbReference>
<evidence type="ECO:0000259" key="8">
    <source>
        <dbReference type="Pfam" id="PF04542"/>
    </source>
</evidence>
<comment type="similarity">
    <text evidence="1">Belongs to the sigma-70 factor family.</text>
</comment>
<dbReference type="InterPro" id="IPR014284">
    <property type="entry name" value="RNA_pol_sigma-70_dom"/>
</dbReference>
<accession>G8PBM2</accession>
<keyword evidence="6" id="KW-0804">Transcription</keyword>
<comment type="function">
    <text evidence="7">Sigma factors are initiation factors that promote the attachment of RNA polymerase to specific initiation sites and are then released. Sigma-S contributes to the protection against external stress, thus playing a role in cellular fitness and survival.</text>
</comment>
<evidence type="ECO:0000256" key="5">
    <source>
        <dbReference type="ARBA" id="ARBA00023125"/>
    </source>
</evidence>
<dbReference type="InterPro" id="IPR016032">
    <property type="entry name" value="Sig_transdc_resp-reg_C-effctor"/>
</dbReference>
<sequence length="199" mass="23436">MKKRKLSRNEQELLRLAKQGDQEAFNELFNKYLPVVKGLMTKYTIRGFDFDDWLQEGRLVFFKTICNFDIDRGFSLGVFFKNNFTNRICSLLRFEMAYKRKAGFEAQCLELVTNDQGELTINPRVDHSDPHGELLVKEAYSEYETLLSEFEYAVSHQMFKGYSVKTIACNMKCTEKRVQNAIMRCKRKLIQRIYDDGTQ</sequence>
<name>G8PBM2_PEDCP</name>
<dbReference type="AlphaFoldDB" id="G8PBM2"/>
<dbReference type="Proteomes" id="UP000005444">
    <property type="component" value="Chromosome"/>
</dbReference>
<evidence type="ECO:0000256" key="2">
    <source>
        <dbReference type="ARBA" id="ARBA00021245"/>
    </source>
</evidence>
<proteinExistence type="inferred from homology"/>
<dbReference type="Gene3D" id="1.20.120.1810">
    <property type="match status" value="1"/>
</dbReference>
<dbReference type="STRING" id="701521.PECL_469"/>
<dbReference type="PATRIC" id="fig|701521.8.peg.445"/>
<evidence type="ECO:0000256" key="6">
    <source>
        <dbReference type="ARBA" id="ARBA00023163"/>
    </source>
</evidence>
<dbReference type="SUPFAM" id="SSF46894">
    <property type="entry name" value="C-terminal effector domain of the bipartite response regulators"/>
    <property type="match status" value="1"/>
</dbReference>
<dbReference type="KEGG" id="pce:PECL_469"/>
<dbReference type="GO" id="GO:0006352">
    <property type="term" value="P:DNA-templated transcription initiation"/>
    <property type="evidence" value="ECO:0007669"/>
    <property type="project" value="InterPro"/>
</dbReference>
<reference evidence="9 10" key="1">
    <citation type="journal article" date="2012" name="J. Bacteriol.">
        <title>Complete Genome Sequence of the Beer Spoilage Organism Pediococcus claussenii ATCC BAA-344T.</title>
        <authorList>
            <person name="Pittet V."/>
            <person name="Abegunde T."/>
            <person name="Marfleet T."/>
            <person name="Haakensen M."/>
            <person name="Morrow K."/>
            <person name="Jayaprakash T."/>
            <person name="Schroeder K."/>
            <person name="Trost B."/>
            <person name="Byrns S."/>
            <person name="Bergsveinson J."/>
            <person name="Kusalik A."/>
            <person name="Ziola B."/>
        </authorList>
    </citation>
    <scope>NUCLEOTIDE SEQUENCE [LARGE SCALE GENOMIC DNA]</scope>
    <source>
        <strain evidence="9 10">ATCC BAA-344</strain>
    </source>
</reference>
<evidence type="ECO:0000256" key="3">
    <source>
        <dbReference type="ARBA" id="ARBA00023015"/>
    </source>
</evidence>
<dbReference type="GO" id="GO:0016987">
    <property type="term" value="F:sigma factor activity"/>
    <property type="evidence" value="ECO:0007669"/>
    <property type="project" value="UniProtKB-KW"/>
</dbReference>
<dbReference type="NCBIfam" id="TIGR02937">
    <property type="entry name" value="sigma70-ECF"/>
    <property type="match status" value="1"/>
</dbReference>
<keyword evidence="4" id="KW-0731">Sigma factor</keyword>
<evidence type="ECO:0000256" key="4">
    <source>
        <dbReference type="ARBA" id="ARBA00023082"/>
    </source>
</evidence>
<organism evidence="9 10">
    <name type="scientific">Pediococcus claussenii (strain ATCC BAA-344 / DSM 14800 / JCM 18046 / KCTC 3811 / LMG 21948 / P06)</name>
    <dbReference type="NCBI Taxonomy" id="701521"/>
    <lineage>
        <taxon>Bacteria</taxon>
        <taxon>Bacillati</taxon>
        <taxon>Bacillota</taxon>
        <taxon>Bacilli</taxon>
        <taxon>Lactobacillales</taxon>
        <taxon>Lactobacillaceae</taxon>
        <taxon>Pediococcus</taxon>
    </lineage>
</organism>
<evidence type="ECO:0000313" key="10">
    <source>
        <dbReference type="Proteomes" id="UP000005444"/>
    </source>
</evidence>
<dbReference type="Pfam" id="PF04542">
    <property type="entry name" value="Sigma70_r2"/>
    <property type="match status" value="1"/>
</dbReference>
<feature type="domain" description="RNA polymerase sigma-70 region 2" evidence="8">
    <location>
        <begin position="28"/>
        <end position="93"/>
    </location>
</feature>
<keyword evidence="3" id="KW-0805">Transcription regulation</keyword>
<dbReference type="InterPro" id="IPR007627">
    <property type="entry name" value="RNA_pol_sigma70_r2"/>
</dbReference>
<dbReference type="PANTHER" id="PTHR30385">
    <property type="entry name" value="SIGMA FACTOR F FLAGELLAR"/>
    <property type="match status" value="1"/>
</dbReference>
<protein>
    <recommendedName>
        <fullName evidence="2">RNA polymerase sigma factor SigS</fullName>
    </recommendedName>
</protein>
<dbReference type="InterPro" id="IPR013325">
    <property type="entry name" value="RNA_pol_sigma_r2"/>
</dbReference>
<dbReference type="HOGENOM" id="CLU_090333_1_0_9"/>
<evidence type="ECO:0000256" key="1">
    <source>
        <dbReference type="ARBA" id="ARBA00007788"/>
    </source>
</evidence>
<gene>
    <name evidence="9" type="ordered locus">PECL_469</name>
</gene>
<dbReference type="RefSeq" id="WP_014214969.1">
    <property type="nucleotide sequence ID" value="NC_016605.1"/>
</dbReference>
<keyword evidence="10" id="KW-1185">Reference proteome</keyword>